<dbReference type="STRING" id="643562.Daes_2385"/>
<keyword evidence="2" id="KW-1185">Reference proteome</keyword>
<protein>
    <submittedName>
        <fullName evidence="1">Uncharacterized protein</fullName>
    </submittedName>
</protein>
<sequence length="266" mass="27097">MQYVPPIGGAPDDSYVDAVPASGIEGSAVSAAAIEHAQREIVNVITTAGLEPDSGDLTQLATAIAMLILAAQDDTEYAPASHLGTQAYAAHPTIETDYIDASALLPTEDGGAASGVIATATHGQRYGYRALPGDADASVEITYPMPEAWDRGPIKLKAIWTPGEGAAAGEDMTLVAQAVALGDGESLDAAYAAAGVTIADQAQAVGAAHVSPASAELTVEGTPALGNLIHLRITRDVDAGATPMAADCQLMGIWIQYTCNQAVTGW</sequence>
<reference evidence="2" key="1">
    <citation type="submission" date="2010-12" db="EMBL/GenBank/DDBJ databases">
        <title>Complete sequence of Desulfovibrio aespoeensis Aspo-2.</title>
        <authorList>
            <consortium name="US DOE Joint Genome Institute"/>
            <person name="Lucas S."/>
            <person name="Copeland A."/>
            <person name="Lapidus A."/>
            <person name="Cheng J.-F."/>
            <person name="Goodwin L."/>
            <person name="Pitluck S."/>
            <person name="Chertkov O."/>
            <person name="Misra M."/>
            <person name="Detter J.C."/>
            <person name="Han C."/>
            <person name="Tapia R."/>
            <person name="Land M."/>
            <person name="Hauser L."/>
            <person name="Kyrpides N."/>
            <person name="Ivanova N."/>
            <person name="Ovchinnikova G."/>
            <person name="Pedersen K."/>
            <person name="Jagevall S."/>
            <person name="Hazen T."/>
            <person name="Woyke T."/>
        </authorList>
    </citation>
    <scope>NUCLEOTIDE SEQUENCE [LARGE SCALE GENOMIC DNA]</scope>
    <source>
        <strain evidence="2">ATCC 700646 / DSM 10631 / Aspo-2</strain>
    </source>
</reference>
<name>E6VU83_PSEA9</name>
<organism evidence="1 2">
    <name type="scientific">Pseudodesulfovibrio aespoeensis (strain ATCC 700646 / DSM 10631 / Aspo-2)</name>
    <name type="common">Desulfovibrio aespoeensis</name>
    <dbReference type="NCBI Taxonomy" id="643562"/>
    <lineage>
        <taxon>Bacteria</taxon>
        <taxon>Pseudomonadati</taxon>
        <taxon>Thermodesulfobacteriota</taxon>
        <taxon>Desulfovibrionia</taxon>
        <taxon>Desulfovibrionales</taxon>
        <taxon>Desulfovibrionaceae</taxon>
    </lineage>
</organism>
<evidence type="ECO:0000313" key="1">
    <source>
        <dbReference type="EMBL" id="ADU63390.1"/>
    </source>
</evidence>
<dbReference type="RefSeq" id="WP_013515302.1">
    <property type="nucleotide sequence ID" value="NC_014844.1"/>
</dbReference>
<gene>
    <name evidence="1" type="ordered locus">Daes_2385</name>
</gene>
<dbReference type="EMBL" id="CP002431">
    <property type="protein sequence ID" value="ADU63390.1"/>
    <property type="molecule type" value="Genomic_DNA"/>
</dbReference>
<dbReference type="HOGENOM" id="CLU_1044796_0_0_7"/>
<proteinExistence type="predicted"/>
<accession>E6VU83</accession>
<evidence type="ECO:0000313" key="2">
    <source>
        <dbReference type="Proteomes" id="UP000002191"/>
    </source>
</evidence>
<reference evidence="1 2" key="2">
    <citation type="journal article" date="2014" name="Genome Announc.">
        <title>Complete Genome Sequence of the Subsurface, Mesophilic Sulfate-Reducing Bacterium Desulfovibrio aespoeensis Aspo-2.</title>
        <authorList>
            <person name="Pedersen K."/>
            <person name="Bengtsson A."/>
            <person name="Edlund J."/>
            <person name="Rabe L."/>
            <person name="Hazen T."/>
            <person name="Chakraborty R."/>
            <person name="Goodwin L."/>
            <person name="Shapiro N."/>
        </authorList>
    </citation>
    <scope>NUCLEOTIDE SEQUENCE [LARGE SCALE GENOMIC DNA]</scope>
    <source>
        <strain evidence="2">ATCC 700646 / DSM 10631 / Aspo-2</strain>
    </source>
</reference>
<dbReference type="KEGG" id="das:Daes_2385"/>
<dbReference type="AlphaFoldDB" id="E6VU83"/>
<dbReference type="Proteomes" id="UP000002191">
    <property type="component" value="Chromosome"/>
</dbReference>
<dbReference type="OrthoDB" id="5465473at2"/>